<evidence type="ECO:0000313" key="2">
    <source>
        <dbReference type="Proteomes" id="UP000193346"/>
    </source>
</evidence>
<dbReference type="Proteomes" id="UP000193346">
    <property type="component" value="Unassembled WGS sequence"/>
</dbReference>
<evidence type="ECO:0000313" key="1">
    <source>
        <dbReference type="EMBL" id="OSI33673.1"/>
    </source>
</evidence>
<accession>A0ABX3WLA5</accession>
<keyword evidence="2" id="KW-1185">Reference proteome</keyword>
<protein>
    <submittedName>
        <fullName evidence="1">Uncharacterized protein</fullName>
    </submittedName>
</protein>
<proteinExistence type="predicted"/>
<comment type="caution">
    <text evidence="1">The sequence shown here is derived from an EMBL/GenBank/DDBJ whole genome shotgun (WGS) entry which is preliminary data.</text>
</comment>
<sequence length="70" mass="7715">MRAVEIHRFGLVGNQCVGCGRLKSAVGFAFACPVELVAFVVMGEILFAENELEFFPVDLVFAKGFGKERF</sequence>
<reference evidence="1 2" key="1">
    <citation type="submission" date="2017-01" db="EMBL/GenBank/DDBJ databases">
        <authorList>
            <person name="Wolfgang W.J."/>
            <person name="Cole J."/>
            <person name="Wroblewski D."/>
            <person name="Mcginnis J."/>
            <person name="Musser K.A."/>
        </authorList>
    </citation>
    <scope>NUCLEOTIDE SEQUENCE [LARGE SCALE GENOMIC DNA]</scope>
    <source>
        <strain evidence="1 2">93087</strain>
    </source>
</reference>
<name>A0ABX3WLA5_9NEIS</name>
<gene>
    <name evidence="1" type="ORF">BV913_08515</name>
</gene>
<organism evidence="1 2">
    <name type="scientific">Neisseria dumasiana</name>
    <dbReference type="NCBI Taxonomy" id="1931275"/>
    <lineage>
        <taxon>Bacteria</taxon>
        <taxon>Pseudomonadati</taxon>
        <taxon>Pseudomonadota</taxon>
        <taxon>Betaproteobacteria</taxon>
        <taxon>Neisseriales</taxon>
        <taxon>Neisseriaceae</taxon>
        <taxon>Neisseria</taxon>
    </lineage>
</organism>
<dbReference type="EMBL" id="MTAC01000020">
    <property type="protein sequence ID" value="OSI33673.1"/>
    <property type="molecule type" value="Genomic_DNA"/>
</dbReference>